<proteinExistence type="predicted"/>
<dbReference type="AlphaFoldDB" id="A0AA35SB21"/>
<accession>A0AA35SB21</accession>
<protein>
    <submittedName>
        <fullName evidence="1">Uncharacterized protein</fullName>
    </submittedName>
</protein>
<evidence type="ECO:0000313" key="2">
    <source>
        <dbReference type="Proteomes" id="UP001174909"/>
    </source>
</evidence>
<organism evidence="1 2">
    <name type="scientific">Geodia barretti</name>
    <name type="common">Barrett's horny sponge</name>
    <dbReference type="NCBI Taxonomy" id="519541"/>
    <lineage>
        <taxon>Eukaryota</taxon>
        <taxon>Metazoa</taxon>
        <taxon>Porifera</taxon>
        <taxon>Demospongiae</taxon>
        <taxon>Heteroscleromorpha</taxon>
        <taxon>Tetractinellida</taxon>
        <taxon>Astrophorina</taxon>
        <taxon>Geodiidae</taxon>
        <taxon>Geodia</taxon>
    </lineage>
</organism>
<comment type="caution">
    <text evidence="1">The sequence shown here is derived from an EMBL/GenBank/DDBJ whole genome shotgun (WGS) entry which is preliminary data.</text>
</comment>
<sequence length="145" mass="16542">MELLDHKDHRDRKENVGFREWEGPVGLKDQWDLWDQRDNQGGLTFVDKPMLGGGGPLVLRIKELNWCIQGELEGAGGVRLVELPTISVCPMTLTTFGLILVFRDTTTSMGWSMNQHLGNHYGYSLMFMLTTYHVQCAWRLDVLCS</sequence>
<dbReference type="Proteomes" id="UP001174909">
    <property type="component" value="Unassembled WGS sequence"/>
</dbReference>
<keyword evidence="2" id="KW-1185">Reference proteome</keyword>
<gene>
    <name evidence="1" type="ORF">GBAR_LOCUS15318</name>
</gene>
<evidence type="ECO:0000313" key="1">
    <source>
        <dbReference type="EMBL" id="CAI8026728.1"/>
    </source>
</evidence>
<reference evidence="1" key="1">
    <citation type="submission" date="2023-03" db="EMBL/GenBank/DDBJ databases">
        <authorList>
            <person name="Steffen K."/>
            <person name="Cardenas P."/>
        </authorList>
    </citation>
    <scope>NUCLEOTIDE SEQUENCE</scope>
</reference>
<dbReference type="EMBL" id="CASHTH010002229">
    <property type="protein sequence ID" value="CAI8026728.1"/>
    <property type="molecule type" value="Genomic_DNA"/>
</dbReference>
<name>A0AA35SB21_GEOBA</name>